<dbReference type="CDD" id="cd17574">
    <property type="entry name" value="REC_OmpR"/>
    <property type="match status" value="1"/>
</dbReference>
<accession>A0ABX7JLD3</accession>
<reference evidence="4 5" key="1">
    <citation type="submission" date="2021-02" db="EMBL/GenBank/DDBJ databases">
        <title>Paracoccus methylovroum sp.nov., a new methanol and methylamine utilizing methylotrophic denitrifer.</title>
        <authorList>
            <person name="Timsy T."/>
            <person name="Behrendt U."/>
            <person name="Ulrich A."/>
            <person name="Spanner T."/>
            <person name="Foesel B.U."/>
            <person name="Horn M.A."/>
            <person name="Kolb S."/>
        </authorList>
    </citation>
    <scope>NUCLEOTIDE SEQUENCE [LARGE SCALE GENOMIC DNA]</scope>
    <source>
        <strain evidence="4 5">H4-D09</strain>
    </source>
</reference>
<evidence type="ECO:0000313" key="5">
    <source>
        <dbReference type="Proteomes" id="UP000663629"/>
    </source>
</evidence>
<dbReference type="Proteomes" id="UP000663629">
    <property type="component" value="Chromosome 2"/>
</dbReference>
<dbReference type="SUPFAM" id="SSF52172">
    <property type="entry name" value="CheY-like"/>
    <property type="match status" value="1"/>
</dbReference>
<evidence type="ECO:0000259" key="3">
    <source>
        <dbReference type="PROSITE" id="PS50110"/>
    </source>
</evidence>
<sequence>MNLDILIAEDEPTIRETLRFLLAHQGWQVDTVSDGDSVMRAVRSHRPGMIVLDVMMPGRSGFDILRALRTDVELADIPVLILTARGQSHDRQLACELGADGFISKPFANDLLIQEVSRLLSLRRLGNMVS</sequence>
<dbReference type="Gene3D" id="3.40.50.2300">
    <property type="match status" value="1"/>
</dbReference>
<keyword evidence="1 2" id="KW-0597">Phosphoprotein</keyword>
<dbReference type="Pfam" id="PF00072">
    <property type="entry name" value="Response_reg"/>
    <property type="match status" value="1"/>
</dbReference>
<proteinExistence type="predicted"/>
<name>A0ABX7JLD3_9RHOB</name>
<dbReference type="InterPro" id="IPR050595">
    <property type="entry name" value="Bact_response_regulator"/>
</dbReference>
<organism evidence="4 5">
    <name type="scientific">Paracoccus methylovorus</name>
    <dbReference type="NCBI Taxonomy" id="2812658"/>
    <lineage>
        <taxon>Bacteria</taxon>
        <taxon>Pseudomonadati</taxon>
        <taxon>Pseudomonadota</taxon>
        <taxon>Alphaproteobacteria</taxon>
        <taxon>Rhodobacterales</taxon>
        <taxon>Paracoccaceae</taxon>
        <taxon>Paracoccus</taxon>
    </lineage>
</organism>
<dbReference type="InterPro" id="IPR001789">
    <property type="entry name" value="Sig_transdc_resp-reg_receiver"/>
</dbReference>
<dbReference type="InterPro" id="IPR011006">
    <property type="entry name" value="CheY-like_superfamily"/>
</dbReference>
<feature type="modified residue" description="4-aspartylphosphate" evidence="2">
    <location>
        <position position="53"/>
    </location>
</feature>
<gene>
    <name evidence="4" type="ORF">JWJ88_19075</name>
</gene>
<feature type="domain" description="Response regulatory" evidence="3">
    <location>
        <begin position="4"/>
        <end position="120"/>
    </location>
</feature>
<dbReference type="EMBL" id="CP070371">
    <property type="protein sequence ID" value="QRZ15047.1"/>
    <property type="molecule type" value="Genomic_DNA"/>
</dbReference>
<dbReference type="RefSeq" id="WP_205296008.1">
    <property type="nucleotide sequence ID" value="NZ_CP070371.1"/>
</dbReference>
<protein>
    <submittedName>
        <fullName evidence="4">Response regulator</fullName>
    </submittedName>
</protein>
<evidence type="ECO:0000256" key="1">
    <source>
        <dbReference type="ARBA" id="ARBA00022553"/>
    </source>
</evidence>
<keyword evidence="5" id="KW-1185">Reference proteome</keyword>
<dbReference type="PANTHER" id="PTHR44591">
    <property type="entry name" value="STRESS RESPONSE REGULATOR PROTEIN 1"/>
    <property type="match status" value="1"/>
</dbReference>
<dbReference type="PROSITE" id="PS50110">
    <property type="entry name" value="RESPONSE_REGULATORY"/>
    <property type="match status" value="1"/>
</dbReference>
<dbReference type="PANTHER" id="PTHR44591:SF3">
    <property type="entry name" value="RESPONSE REGULATORY DOMAIN-CONTAINING PROTEIN"/>
    <property type="match status" value="1"/>
</dbReference>
<dbReference type="SMART" id="SM00448">
    <property type="entry name" value="REC"/>
    <property type="match status" value="1"/>
</dbReference>
<evidence type="ECO:0000313" key="4">
    <source>
        <dbReference type="EMBL" id="QRZ15047.1"/>
    </source>
</evidence>
<evidence type="ECO:0000256" key="2">
    <source>
        <dbReference type="PROSITE-ProRule" id="PRU00169"/>
    </source>
</evidence>